<feature type="short sequence motif" description="DGA/G" evidence="4">
    <location>
        <begin position="186"/>
        <end position="188"/>
    </location>
</feature>
<evidence type="ECO:0000256" key="1">
    <source>
        <dbReference type="ARBA" id="ARBA00022801"/>
    </source>
</evidence>
<evidence type="ECO:0000259" key="5">
    <source>
        <dbReference type="PROSITE" id="PS51635"/>
    </source>
</evidence>
<dbReference type="OrthoDB" id="5290098at2"/>
<feature type="domain" description="PNPLA" evidence="5">
    <location>
        <begin position="39"/>
        <end position="199"/>
    </location>
</feature>
<protein>
    <submittedName>
        <fullName evidence="6 7">NTE family protein</fullName>
    </submittedName>
</protein>
<accession>A0A0Q3KM63</accession>
<dbReference type="EMBL" id="LMAR01000033">
    <property type="protein sequence ID" value="KQK30731.1"/>
    <property type="molecule type" value="Genomic_DNA"/>
</dbReference>
<dbReference type="EMBL" id="FUYX01000013">
    <property type="protein sequence ID" value="SKC08518.1"/>
    <property type="molecule type" value="Genomic_DNA"/>
</dbReference>
<gene>
    <name evidence="6" type="ORF">ARD30_12340</name>
    <name evidence="7" type="ORF">SAMN05660750_04123</name>
</gene>
<reference evidence="7 9" key="2">
    <citation type="submission" date="2017-02" db="EMBL/GenBank/DDBJ databases">
        <authorList>
            <person name="Peterson S.W."/>
        </authorList>
    </citation>
    <scope>NUCLEOTIDE SEQUENCE [LARGE SCALE GENOMIC DNA]</scope>
    <source>
        <strain evidence="7 9">DSM 9653</strain>
    </source>
</reference>
<evidence type="ECO:0000313" key="9">
    <source>
        <dbReference type="Proteomes" id="UP000190130"/>
    </source>
</evidence>
<name>A0A0Q3KM63_9HYPH</name>
<dbReference type="Gene3D" id="3.40.1090.10">
    <property type="entry name" value="Cytosolic phospholipase A2 catalytic domain"/>
    <property type="match status" value="1"/>
</dbReference>
<evidence type="ECO:0000256" key="3">
    <source>
        <dbReference type="ARBA" id="ARBA00023098"/>
    </source>
</evidence>
<evidence type="ECO:0000313" key="8">
    <source>
        <dbReference type="Proteomes" id="UP000051562"/>
    </source>
</evidence>
<dbReference type="STRING" id="53254.SAMN05660750_04123"/>
<feature type="short sequence motif" description="GXSXG" evidence="4">
    <location>
        <begin position="70"/>
        <end position="74"/>
    </location>
</feature>
<sequence length="344" mass="36263">MFWNDVAQRAFGLGGGGIAMNEMRPVEGQPASVRPKIGLALGGGAARGWAHIGALEVLIEAGFAPDVIAGTSIGAVVGGCLAAGKLDALTEFATSLTKRRIVGLMDFHIGGAGLIAGGRLRRLLDQHLDGIRIEELSHRFVAIATELGSGHEIWLTHGPLVDALRASYALPGVFDPVKLGGRWLMDGALVNPVPVTAARALGADIVICVNLNSDLAGRGTIIQNHGSDPDPLVPELEIRPEPRWYDGISGAAKRVRNIVGRPAENRPGLAGVMIDAFNITQDRISRSRLAGDPPDVMIGPKLGRIGLFDFHRGDETIELGRQAAQRALEDIAALVAESRVVAGR</sequence>
<proteinExistence type="predicted"/>
<dbReference type="PROSITE" id="PS51635">
    <property type="entry name" value="PNPLA"/>
    <property type="match status" value="1"/>
</dbReference>
<feature type="active site" description="Nucleophile" evidence="4">
    <location>
        <position position="72"/>
    </location>
</feature>
<reference evidence="6 8" key="1">
    <citation type="submission" date="2015-10" db="EMBL/GenBank/DDBJ databases">
        <title>Draft genome of Bosea thiooxidans.</title>
        <authorList>
            <person name="Wang X."/>
        </authorList>
    </citation>
    <scope>NUCLEOTIDE SEQUENCE [LARGE SCALE GENOMIC DNA]</scope>
    <source>
        <strain evidence="6 8">CGMCC 9174</strain>
    </source>
</reference>
<evidence type="ECO:0000256" key="4">
    <source>
        <dbReference type="PROSITE-ProRule" id="PRU01161"/>
    </source>
</evidence>
<keyword evidence="1 4" id="KW-0378">Hydrolase</keyword>
<dbReference type="SUPFAM" id="SSF52151">
    <property type="entry name" value="FabD/lysophospholipase-like"/>
    <property type="match status" value="1"/>
</dbReference>
<dbReference type="Pfam" id="PF01734">
    <property type="entry name" value="Patatin"/>
    <property type="match status" value="1"/>
</dbReference>
<dbReference type="InterPro" id="IPR050301">
    <property type="entry name" value="NTE"/>
</dbReference>
<evidence type="ECO:0000313" key="7">
    <source>
        <dbReference type="EMBL" id="SKC08518.1"/>
    </source>
</evidence>
<keyword evidence="3 4" id="KW-0443">Lipid metabolism</keyword>
<organism evidence="6 8">
    <name type="scientific">Bosea thiooxidans</name>
    <dbReference type="NCBI Taxonomy" id="53254"/>
    <lineage>
        <taxon>Bacteria</taxon>
        <taxon>Pseudomonadati</taxon>
        <taxon>Pseudomonadota</taxon>
        <taxon>Alphaproteobacteria</taxon>
        <taxon>Hyphomicrobiales</taxon>
        <taxon>Boseaceae</taxon>
        <taxon>Bosea</taxon>
    </lineage>
</organism>
<dbReference type="InterPro" id="IPR016035">
    <property type="entry name" value="Acyl_Trfase/lysoPLipase"/>
</dbReference>
<keyword evidence="2 4" id="KW-0442">Lipid degradation</keyword>
<dbReference type="PANTHER" id="PTHR14226">
    <property type="entry name" value="NEUROPATHY TARGET ESTERASE/SWISS CHEESE D.MELANOGASTER"/>
    <property type="match status" value="1"/>
</dbReference>
<dbReference type="PANTHER" id="PTHR14226:SF76">
    <property type="entry name" value="NTE FAMILY PROTEIN RSSA"/>
    <property type="match status" value="1"/>
</dbReference>
<dbReference type="GO" id="GO:0016787">
    <property type="term" value="F:hydrolase activity"/>
    <property type="evidence" value="ECO:0007669"/>
    <property type="project" value="UniProtKB-UniRule"/>
</dbReference>
<keyword evidence="8" id="KW-1185">Reference proteome</keyword>
<evidence type="ECO:0000256" key="2">
    <source>
        <dbReference type="ARBA" id="ARBA00022963"/>
    </source>
</evidence>
<dbReference type="AlphaFoldDB" id="A0A0Q3KM63"/>
<dbReference type="GO" id="GO:0016042">
    <property type="term" value="P:lipid catabolic process"/>
    <property type="evidence" value="ECO:0007669"/>
    <property type="project" value="UniProtKB-UniRule"/>
</dbReference>
<comment type="caution">
    <text evidence="4">Lacks conserved residue(s) required for the propagation of feature annotation.</text>
</comment>
<feature type="active site" description="Proton acceptor" evidence="4">
    <location>
        <position position="186"/>
    </location>
</feature>
<dbReference type="InterPro" id="IPR002641">
    <property type="entry name" value="PNPLA_dom"/>
</dbReference>
<dbReference type="Proteomes" id="UP000190130">
    <property type="component" value="Unassembled WGS sequence"/>
</dbReference>
<dbReference type="Proteomes" id="UP000051562">
    <property type="component" value="Unassembled WGS sequence"/>
</dbReference>
<evidence type="ECO:0000313" key="6">
    <source>
        <dbReference type="EMBL" id="KQK30731.1"/>
    </source>
</evidence>